<feature type="region of interest" description="Disordered" evidence="1">
    <location>
        <begin position="1"/>
        <end position="75"/>
    </location>
</feature>
<reference evidence="2 3" key="1">
    <citation type="journal article" date="2017" name="BMC Genomics">
        <title>Whole-genome assembly of Babesia ovata and comparative genomics between closely related pathogens.</title>
        <authorList>
            <person name="Yamagishi J."/>
            <person name="Asada M."/>
            <person name="Hakimi H."/>
            <person name="Tanaka T.Q."/>
            <person name="Sugimoto C."/>
            <person name="Kawazu S."/>
        </authorList>
    </citation>
    <scope>NUCLEOTIDE SEQUENCE [LARGE SCALE GENOMIC DNA]</scope>
    <source>
        <strain evidence="2 3">Miyake</strain>
    </source>
</reference>
<protein>
    <submittedName>
        <fullName evidence="2">Restriction endonuclease</fullName>
    </submittedName>
</protein>
<keyword evidence="3" id="KW-1185">Reference proteome</keyword>
<accession>A0A2H6KAK3</accession>
<dbReference type="AlphaFoldDB" id="A0A2H6KAK3"/>
<sequence length="118" mass="12694">MDRYQKRSQKKSSGVASAVQGQGTPVEGSAELVAFSGSSAPGSGDVAETKRNPRNRGYGKSSFAEGRDRPFYRGSRIGTATTPLALGRWWRVTFSPSARTCNLASIPTLKWWSPANPS</sequence>
<proteinExistence type="predicted"/>
<gene>
    <name evidence="2" type="ORF">BOVATA_015160</name>
</gene>
<dbReference type="GO" id="GO:0004519">
    <property type="term" value="F:endonuclease activity"/>
    <property type="evidence" value="ECO:0007669"/>
    <property type="project" value="UniProtKB-KW"/>
</dbReference>
<evidence type="ECO:0000313" key="3">
    <source>
        <dbReference type="Proteomes" id="UP000236319"/>
    </source>
</evidence>
<name>A0A2H6KAK3_9APIC</name>
<feature type="compositionally biased region" description="Polar residues" evidence="1">
    <location>
        <begin position="11"/>
        <end position="23"/>
    </location>
</feature>
<organism evidence="2 3">
    <name type="scientific">Babesia ovata</name>
    <dbReference type="NCBI Taxonomy" id="189622"/>
    <lineage>
        <taxon>Eukaryota</taxon>
        <taxon>Sar</taxon>
        <taxon>Alveolata</taxon>
        <taxon>Apicomplexa</taxon>
        <taxon>Aconoidasida</taxon>
        <taxon>Piroplasmida</taxon>
        <taxon>Babesiidae</taxon>
        <taxon>Babesia</taxon>
    </lineage>
</organism>
<keyword evidence="2" id="KW-0540">Nuclease</keyword>
<evidence type="ECO:0000313" key="2">
    <source>
        <dbReference type="EMBL" id="GBE60023.1"/>
    </source>
</evidence>
<dbReference type="RefSeq" id="XP_028866266.1">
    <property type="nucleotide sequence ID" value="XM_029010433.1"/>
</dbReference>
<dbReference type="GeneID" id="39873793"/>
<comment type="caution">
    <text evidence="2">The sequence shown here is derived from an EMBL/GenBank/DDBJ whole genome shotgun (WGS) entry which is preliminary data.</text>
</comment>
<keyword evidence="2" id="KW-0378">Hydrolase</keyword>
<dbReference type="EMBL" id="BDSA01000002">
    <property type="protein sequence ID" value="GBE60023.1"/>
    <property type="molecule type" value="Genomic_DNA"/>
</dbReference>
<keyword evidence="2" id="KW-0255">Endonuclease</keyword>
<feature type="compositionally biased region" description="Basic residues" evidence="1">
    <location>
        <begin position="1"/>
        <end position="10"/>
    </location>
</feature>
<evidence type="ECO:0000256" key="1">
    <source>
        <dbReference type="SAM" id="MobiDB-lite"/>
    </source>
</evidence>
<dbReference type="Proteomes" id="UP000236319">
    <property type="component" value="Unassembled WGS sequence"/>
</dbReference>
<dbReference type="VEuPathDB" id="PiroplasmaDB:BOVATA_015160"/>